<reference evidence="2" key="1">
    <citation type="journal article" date="2022" name="bioRxiv">
        <title>Sequencing and chromosome-scale assembly of the giantPleurodeles waltlgenome.</title>
        <authorList>
            <person name="Brown T."/>
            <person name="Elewa A."/>
            <person name="Iarovenko S."/>
            <person name="Subramanian E."/>
            <person name="Araus A.J."/>
            <person name="Petzold A."/>
            <person name="Susuki M."/>
            <person name="Suzuki K.-i.T."/>
            <person name="Hayashi T."/>
            <person name="Toyoda A."/>
            <person name="Oliveira C."/>
            <person name="Osipova E."/>
            <person name="Leigh N.D."/>
            <person name="Simon A."/>
            <person name="Yun M.H."/>
        </authorList>
    </citation>
    <scope>NUCLEOTIDE SEQUENCE</scope>
    <source>
        <strain evidence="2">20211129_DDA</strain>
        <tissue evidence="2">Liver</tissue>
    </source>
</reference>
<evidence type="ECO:0000313" key="3">
    <source>
        <dbReference type="Proteomes" id="UP001066276"/>
    </source>
</evidence>
<sequence>MRGCLPPAVEVKRRLQECMCPGTAERRTRNSADSCGQVYDTAVPAEPSREQESGWALRRAARSRPAEAKR</sequence>
<dbReference type="Proteomes" id="UP001066276">
    <property type="component" value="Chromosome 8"/>
</dbReference>
<protein>
    <submittedName>
        <fullName evidence="2">Uncharacterized protein</fullName>
    </submittedName>
</protein>
<keyword evidence="3" id="KW-1185">Reference proteome</keyword>
<feature type="region of interest" description="Disordered" evidence="1">
    <location>
        <begin position="42"/>
        <end position="70"/>
    </location>
</feature>
<name>A0AAV7NRM8_PLEWA</name>
<gene>
    <name evidence="2" type="ORF">NDU88_005234</name>
</gene>
<proteinExistence type="predicted"/>
<comment type="caution">
    <text evidence="2">The sequence shown here is derived from an EMBL/GenBank/DDBJ whole genome shotgun (WGS) entry which is preliminary data.</text>
</comment>
<evidence type="ECO:0000256" key="1">
    <source>
        <dbReference type="SAM" id="MobiDB-lite"/>
    </source>
</evidence>
<dbReference type="EMBL" id="JANPWB010000012">
    <property type="protein sequence ID" value="KAJ1117033.1"/>
    <property type="molecule type" value="Genomic_DNA"/>
</dbReference>
<organism evidence="2 3">
    <name type="scientific">Pleurodeles waltl</name>
    <name type="common">Iberian ribbed newt</name>
    <dbReference type="NCBI Taxonomy" id="8319"/>
    <lineage>
        <taxon>Eukaryota</taxon>
        <taxon>Metazoa</taxon>
        <taxon>Chordata</taxon>
        <taxon>Craniata</taxon>
        <taxon>Vertebrata</taxon>
        <taxon>Euteleostomi</taxon>
        <taxon>Amphibia</taxon>
        <taxon>Batrachia</taxon>
        <taxon>Caudata</taxon>
        <taxon>Salamandroidea</taxon>
        <taxon>Salamandridae</taxon>
        <taxon>Pleurodelinae</taxon>
        <taxon>Pleurodeles</taxon>
    </lineage>
</organism>
<evidence type="ECO:0000313" key="2">
    <source>
        <dbReference type="EMBL" id="KAJ1117033.1"/>
    </source>
</evidence>
<accession>A0AAV7NRM8</accession>
<dbReference type="AlphaFoldDB" id="A0AAV7NRM8"/>